<dbReference type="InterPro" id="IPR008972">
    <property type="entry name" value="Cupredoxin"/>
</dbReference>
<gene>
    <name evidence="4" type="ORF">PVK37_16470</name>
</gene>
<dbReference type="Gene3D" id="2.60.40.420">
    <property type="entry name" value="Cupredoxins - blue copper proteins"/>
    <property type="match status" value="3"/>
</dbReference>
<dbReference type="InterPro" id="IPR006311">
    <property type="entry name" value="TAT_signal"/>
</dbReference>
<evidence type="ECO:0000256" key="2">
    <source>
        <dbReference type="SAM" id="SignalP"/>
    </source>
</evidence>
<accession>A0ABY8A191</accession>
<dbReference type="EMBL" id="CP118615">
    <property type="protein sequence ID" value="WDZ87884.1"/>
    <property type="molecule type" value="Genomic_DNA"/>
</dbReference>
<dbReference type="InterPro" id="IPR011706">
    <property type="entry name" value="Cu-oxidase_C"/>
</dbReference>
<keyword evidence="2" id="KW-0732">Signal</keyword>
<name>A0ABY8A191_9ACTN</name>
<evidence type="ECO:0000313" key="4">
    <source>
        <dbReference type="EMBL" id="WDZ87884.1"/>
    </source>
</evidence>
<evidence type="ECO:0000259" key="3">
    <source>
        <dbReference type="Pfam" id="PF07731"/>
    </source>
</evidence>
<dbReference type="Pfam" id="PF07731">
    <property type="entry name" value="Cu-oxidase_2"/>
    <property type="match status" value="1"/>
</dbReference>
<feature type="chain" id="PRO_5045897926" evidence="2">
    <location>
        <begin position="28"/>
        <end position="647"/>
    </location>
</feature>
<dbReference type="Proteomes" id="UP001219605">
    <property type="component" value="Chromosome"/>
</dbReference>
<feature type="signal peptide" evidence="2">
    <location>
        <begin position="1"/>
        <end position="27"/>
    </location>
</feature>
<feature type="domain" description="Plastocyanin-like" evidence="3">
    <location>
        <begin position="549"/>
        <end position="644"/>
    </location>
</feature>
<dbReference type="SUPFAM" id="SSF49503">
    <property type="entry name" value="Cupredoxins"/>
    <property type="match status" value="3"/>
</dbReference>
<proteinExistence type="inferred from homology"/>
<evidence type="ECO:0000256" key="1">
    <source>
        <dbReference type="ARBA" id="ARBA00010609"/>
    </source>
</evidence>
<reference evidence="4 5" key="1">
    <citation type="submission" date="2023-02" db="EMBL/GenBank/DDBJ databases">
        <authorList>
            <person name="Mo P."/>
        </authorList>
    </citation>
    <scope>NUCLEOTIDE SEQUENCE [LARGE SCALE GENOMIC DNA]</scope>
    <source>
        <strain evidence="4 5">HUAS 3</strain>
    </source>
</reference>
<keyword evidence="5" id="KW-1185">Reference proteome</keyword>
<dbReference type="RefSeq" id="WP_275034905.1">
    <property type="nucleotide sequence ID" value="NZ_CP118615.1"/>
</dbReference>
<dbReference type="PANTHER" id="PTHR48267:SF1">
    <property type="entry name" value="BILIRUBIN OXIDASE"/>
    <property type="match status" value="1"/>
</dbReference>
<dbReference type="CDD" id="cd13844">
    <property type="entry name" value="CuRO_1_BOD_CotA_like"/>
    <property type="match status" value="1"/>
</dbReference>
<comment type="similarity">
    <text evidence="1">Belongs to the multicopper oxidase family.</text>
</comment>
<sequence>MITRRRLLTVGAAGGALAVLPSGRAAAAAAPLLDAHRIPKYVTALPVPGVMPPDHTDRGADEYVIGLRQFRQQMLPQGFPATPVWGYGSLAHPETFGHPACTIEARVGRPVRVTWVNQLVDRRGDYLPHLLPVDPTLHWARPDGGVAGRDHMAHSGTVSRPYTGPVPMVVHLHGGHVREESDGYPEAWYLPVARDLPADYAAYGSSYRQLRSAFAEQCGIRWAPGSATAEYPNDQRATALWYHDHTIGLTRQNLYVGAAGFYLLRGGPADLPAGVLPGPALGGHRTDGPGCGGHASGGRAVREIPLLIQDRTFTVDGRLHYPGSRAEYGDYSGPYRPESDVPPVWNPEVFGRAVTVNGVTWPVLRVERRRYRFRLLNGSNSRFLLLSVATHPTARPARPVLPLWQIGNDGGFLVEPVAREQVLLGNGQRVDVVLDFTDVPVGTELYLVNEGPDGPARGGRPDAADPATTGQVLKFVVDPASGPDVSVPPDQLRLPTLRPLGRADRVRRLALSDRMSTVRDGVLVAAMLGVVRPDGRPVPMRWSDPVSERPTLGDTEIWELHNFTRGVHPIHLHQVQFQVVGRGPTGDRPPEAYEWGFQDTVAVFPGELTRIKARFDLPGRYVWHCHMPEHEDNDMMRPYQVEPARWR</sequence>
<dbReference type="PROSITE" id="PS51318">
    <property type="entry name" value="TAT"/>
    <property type="match status" value="1"/>
</dbReference>
<evidence type="ECO:0000313" key="5">
    <source>
        <dbReference type="Proteomes" id="UP001219605"/>
    </source>
</evidence>
<dbReference type="PANTHER" id="PTHR48267">
    <property type="entry name" value="CUPREDOXIN SUPERFAMILY PROTEIN"/>
    <property type="match status" value="1"/>
</dbReference>
<organism evidence="4 5">
    <name type="scientific">Micromonospora cathayae</name>
    <dbReference type="NCBI Taxonomy" id="3028804"/>
    <lineage>
        <taxon>Bacteria</taxon>
        <taxon>Bacillati</taxon>
        <taxon>Actinomycetota</taxon>
        <taxon>Actinomycetes</taxon>
        <taxon>Micromonosporales</taxon>
        <taxon>Micromonosporaceae</taxon>
        <taxon>Micromonospora</taxon>
    </lineage>
</organism>
<dbReference type="InterPro" id="IPR045087">
    <property type="entry name" value="Cu-oxidase_fam"/>
</dbReference>
<protein>
    <submittedName>
        <fullName evidence="4">Multicopper oxidase domain-containing protein</fullName>
    </submittedName>
</protein>